<dbReference type="Gene3D" id="3.40.50.2000">
    <property type="entry name" value="Glycogen Phosphorylase B"/>
    <property type="match status" value="1"/>
</dbReference>
<dbReference type="RefSeq" id="WP_271432795.1">
    <property type="nucleotide sequence ID" value="NZ_JAQIOY010000003.1"/>
</dbReference>
<dbReference type="PANTHER" id="PTHR42755">
    <property type="entry name" value="3-DEOXY-MANNO-OCTULOSONATE CYTIDYLYLTRANSFERASE"/>
    <property type="match status" value="1"/>
</dbReference>
<gene>
    <name evidence="10" type="ORF">PFY00_12025</name>
</gene>
<accession>A0ABT4XU84</accession>
<dbReference type="InterPro" id="IPR007507">
    <property type="entry name" value="Glycos_transf_N"/>
</dbReference>
<evidence type="ECO:0000313" key="11">
    <source>
        <dbReference type="Proteomes" id="UP001210720"/>
    </source>
</evidence>
<proteinExistence type="inferred from homology"/>
<evidence type="ECO:0000256" key="6">
    <source>
        <dbReference type="ARBA" id="ARBA00031445"/>
    </source>
</evidence>
<comment type="similarity">
    <text evidence="8">Belongs to the glycosyltransferase group 1 family.</text>
</comment>
<evidence type="ECO:0000256" key="3">
    <source>
        <dbReference type="ARBA" id="ARBA00012621"/>
    </source>
</evidence>
<evidence type="ECO:0000256" key="1">
    <source>
        <dbReference type="ARBA" id="ARBA00003394"/>
    </source>
</evidence>
<dbReference type="Proteomes" id="UP001210720">
    <property type="component" value="Unassembled WGS sequence"/>
</dbReference>
<comment type="pathway">
    <text evidence="2 8">Bacterial outer membrane biogenesis; LPS core biosynthesis.</text>
</comment>
<evidence type="ECO:0000256" key="7">
    <source>
        <dbReference type="ARBA" id="ARBA00049183"/>
    </source>
</evidence>
<feature type="domain" description="3-deoxy-D-manno-octulosonic-acid transferase N-terminal" evidence="9">
    <location>
        <begin position="28"/>
        <end position="198"/>
    </location>
</feature>
<dbReference type="PANTHER" id="PTHR42755:SF1">
    <property type="entry name" value="3-DEOXY-D-MANNO-OCTULOSONIC ACID TRANSFERASE, MITOCHONDRIAL-RELATED"/>
    <property type="match status" value="1"/>
</dbReference>
<dbReference type="EC" id="2.4.99.12" evidence="3 8"/>
<comment type="function">
    <text evidence="1 8">Involved in lipopolysaccharide (LPS) biosynthesis. Catalyzes the transfer of 3-deoxy-D-manno-octulosonate (Kdo) residue(s) from CMP-Kdo to lipid IV(A), the tetraacyldisaccharide-1,4'-bisphosphate precursor of lipid A.</text>
</comment>
<evidence type="ECO:0000256" key="4">
    <source>
        <dbReference type="ARBA" id="ARBA00019077"/>
    </source>
</evidence>
<organism evidence="10 11">
    <name type="scientific">Thalassococcus lentus</name>
    <dbReference type="NCBI Taxonomy" id="1210524"/>
    <lineage>
        <taxon>Bacteria</taxon>
        <taxon>Pseudomonadati</taxon>
        <taxon>Pseudomonadota</taxon>
        <taxon>Alphaproteobacteria</taxon>
        <taxon>Rhodobacterales</taxon>
        <taxon>Roseobacteraceae</taxon>
        <taxon>Thalassococcus</taxon>
    </lineage>
</organism>
<evidence type="ECO:0000256" key="5">
    <source>
        <dbReference type="ARBA" id="ARBA00022679"/>
    </source>
</evidence>
<keyword evidence="11" id="KW-1185">Reference proteome</keyword>
<name>A0ABT4XU84_9RHOB</name>
<comment type="caution">
    <text evidence="10">The sequence shown here is derived from an EMBL/GenBank/DDBJ whole genome shotgun (WGS) entry which is preliminary data.</text>
</comment>
<dbReference type="InterPro" id="IPR038107">
    <property type="entry name" value="Glycos_transf_N_sf"/>
</dbReference>
<dbReference type="EMBL" id="JAQIOY010000003">
    <property type="protein sequence ID" value="MDA7425457.1"/>
    <property type="molecule type" value="Genomic_DNA"/>
</dbReference>
<keyword evidence="8" id="KW-1003">Cell membrane</keyword>
<dbReference type="Gene3D" id="3.40.50.11720">
    <property type="entry name" value="3-Deoxy-D-manno-octulosonic-acid transferase, N-terminal domain"/>
    <property type="match status" value="1"/>
</dbReference>
<reference evidence="10 11" key="1">
    <citation type="submission" date="2023-01" db="EMBL/GenBank/DDBJ databases">
        <title>Thalassococcus onchidii sp. nov., isolated from a marine invertebrate from the South China Sea.</title>
        <authorList>
            <person name="Xu S."/>
            <person name="Liu Z."/>
            <person name="Xu Y."/>
        </authorList>
    </citation>
    <scope>NUCLEOTIDE SEQUENCE [LARGE SCALE GENOMIC DNA]</scope>
    <source>
        <strain evidence="10 11">KCTC 32084</strain>
    </source>
</reference>
<evidence type="ECO:0000313" key="10">
    <source>
        <dbReference type="EMBL" id="MDA7425457.1"/>
    </source>
</evidence>
<sequence length="407" mass="44395">MLLYRILISLFAVIELFRAARREGWAGVQARLGLSEPELGPHIWLHGASNGELASARGVLEAMIAAQPDLRWLVTCNSASGLDVVRRWGFAEITVRPAPLDLSWVTKRMMRRWNVEAHISLESEIWPHRFAQCPGPVILLGARLSEGTAQTFGHVPTLAAATLAKVDLVIAQDSGSLARLRGLGLPERAEATVANLKTFYKAPEADLPDASLTSAFDRANTWLAASTHEGEEGIILNAHQIARGQLPDLKLILAPRHPNRIEAIEALVERAGFSYARRSNRESPEGVDVYLADTFGEMHKWYALSGRVFIGGSLVAKGGHTPYEPAAFECALMYGMDMRNFASPALALAAARVSNEVEDADTLAAALIRLKERDDQQTLARAQATLLKPEMDMDALLDCILKVLPGA</sequence>
<keyword evidence="8" id="KW-0448">Lipopolysaccharide biosynthesis</keyword>
<dbReference type="Pfam" id="PF04413">
    <property type="entry name" value="Glycos_transf_N"/>
    <property type="match status" value="1"/>
</dbReference>
<evidence type="ECO:0000256" key="8">
    <source>
        <dbReference type="RuleBase" id="RU365103"/>
    </source>
</evidence>
<comment type="subcellular location">
    <subcellularLocation>
        <location evidence="8">Cell membrane</location>
    </subcellularLocation>
</comment>
<comment type="catalytic activity">
    <reaction evidence="7 8">
        <text>lipid IVA (E. coli) + CMP-3-deoxy-beta-D-manno-octulosonate = alpha-Kdo-(2-&gt;6)-lipid IVA (E. coli) + CMP + H(+)</text>
        <dbReference type="Rhea" id="RHEA:28066"/>
        <dbReference type="ChEBI" id="CHEBI:15378"/>
        <dbReference type="ChEBI" id="CHEBI:58603"/>
        <dbReference type="ChEBI" id="CHEBI:60364"/>
        <dbReference type="ChEBI" id="CHEBI:60377"/>
        <dbReference type="ChEBI" id="CHEBI:85987"/>
        <dbReference type="EC" id="2.4.99.12"/>
    </reaction>
</comment>
<dbReference type="GO" id="GO:0016740">
    <property type="term" value="F:transferase activity"/>
    <property type="evidence" value="ECO:0007669"/>
    <property type="project" value="UniProtKB-KW"/>
</dbReference>
<keyword evidence="8" id="KW-0472">Membrane</keyword>
<evidence type="ECO:0000256" key="2">
    <source>
        <dbReference type="ARBA" id="ARBA00004713"/>
    </source>
</evidence>
<protein>
    <recommendedName>
        <fullName evidence="4 8">3-deoxy-D-manno-octulosonic acid transferase</fullName>
        <shortName evidence="8">Kdo transferase</shortName>
        <ecNumber evidence="3 8">2.4.99.12</ecNumber>
    </recommendedName>
    <alternativeName>
        <fullName evidence="6 8">Lipid IV(A) 3-deoxy-D-manno-octulosonic acid transferase</fullName>
    </alternativeName>
</protein>
<evidence type="ECO:0000259" key="9">
    <source>
        <dbReference type="Pfam" id="PF04413"/>
    </source>
</evidence>
<dbReference type="InterPro" id="IPR039901">
    <property type="entry name" value="Kdotransferase"/>
</dbReference>
<keyword evidence="5 8" id="KW-0808">Transferase</keyword>